<organism evidence="1 2">
    <name type="scientific">Solidesulfovibrio aerotolerans</name>
    <dbReference type="NCBI Taxonomy" id="295255"/>
    <lineage>
        <taxon>Bacteria</taxon>
        <taxon>Pseudomonadati</taxon>
        <taxon>Thermodesulfobacteriota</taxon>
        <taxon>Desulfovibrionia</taxon>
        <taxon>Desulfovibrionales</taxon>
        <taxon>Desulfovibrionaceae</taxon>
        <taxon>Solidesulfovibrio</taxon>
    </lineage>
</organism>
<dbReference type="AlphaFoldDB" id="A0A7C9MKG1"/>
<keyword evidence="2" id="KW-1185">Reference proteome</keyword>
<reference evidence="1 2" key="1">
    <citation type="submission" date="2020-01" db="EMBL/GenBank/DDBJ databases">
        <title>Genome sequence of Desulfovibrio aerotolerans DSM 16695(T).</title>
        <authorList>
            <person name="Karnachuk O."/>
            <person name="Avakyan M."/>
            <person name="Mardanov A."/>
            <person name="Kadnikov V."/>
            <person name="Ravin N."/>
        </authorList>
    </citation>
    <scope>NUCLEOTIDE SEQUENCE [LARGE SCALE GENOMIC DNA]</scope>
    <source>
        <strain evidence="1 2">DSM 16695</strain>
    </source>
</reference>
<comment type="caution">
    <text evidence="1">The sequence shown here is derived from an EMBL/GenBank/DDBJ whole genome shotgun (WGS) entry which is preliminary data.</text>
</comment>
<evidence type="ECO:0000313" key="1">
    <source>
        <dbReference type="EMBL" id="MYL84289.1"/>
    </source>
</evidence>
<protein>
    <submittedName>
        <fullName evidence="1">YkgJ family cysteine cluster protein</fullName>
    </submittedName>
</protein>
<name>A0A7C9MKG1_9BACT</name>
<gene>
    <name evidence="1" type="ORF">GTA51_14250</name>
</gene>
<dbReference type="EMBL" id="WVUD01000028">
    <property type="protein sequence ID" value="MYL84289.1"/>
    <property type="molecule type" value="Genomic_DNA"/>
</dbReference>
<dbReference type="RefSeq" id="WP_160962172.1">
    <property type="nucleotide sequence ID" value="NZ_WVUD01000028.1"/>
</dbReference>
<evidence type="ECO:0000313" key="2">
    <source>
        <dbReference type="Proteomes" id="UP000482487"/>
    </source>
</evidence>
<dbReference type="OrthoDB" id="9810361at2"/>
<sequence>MVSRAPPPLDAAAAKLPWLAALRKAYAVLDAGIAQAVAATGRQPACQAGCAACCCQSIPACGLEVQGLRWFVLTQLPVRTGRLVGQALCNREDPNCPFLVDGSCAAYALRPMACREFVVFARPCTLGESPVVTRPQDVLELAAAAQRQAFALLLPHYGVTDASARERALTGRLVLSDTHLLRDLDWSGLSHALLGK</sequence>
<proteinExistence type="predicted"/>
<dbReference type="Proteomes" id="UP000482487">
    <property type="component" value="Unassembled WGS sequence"/>
</dbReference>
<accession>A0A7C9MKG1</accession>